<evidence type="ECO:0000313" key="2">
    <source>
        <dbReference type="EMBL" id="CUX57796.1"/>
    </source>
</evidence>
<organism evidence="2 3">
    <name type="scientific">Agrobacterium deltaense Zutra 3/1</name>
    <dbReference type="NCBI Taxonomy" id="1183427"/>
    <lineage>
        <taxon>Bacteria</taxon>
        <taxon>Pseudomonadati</taxon>
        <taxon>Pseudomonadota</taxon>
        <taxon>Alphaproteobacteria</taxon>
        <taxon>Hyphomicrobiales</taxon>
        <taxon>Rhizobiaceae</taxon>
        <taxon>Rhizobium/Agrobacterium group</taxon>
        <taxon>Agrobacterium</taxon>
    </lineage>
</organism>
<gene>
    <name evidence="2" type="ORF">AGR7C_Lc50020</name>
</gene>
<reference evidence="2 3" key="1">
    <citation type="submission" date="2016-01" db="EMBL/GenBank/DDBJ databases">
        <authorList>
            <person name="Oliw E.H."/>
        </authorList>
    </citation>
    <scope>NUCLEOTIDE SEQUENCE [LARGE SCALE GENOMIC DNA]</scope>
    <source>
        <strain evidence="2 3">Zutra 3-1</strain>
    </source>
</reference>
<accession>A0A1S7RV13</accession>
<feature type="region of interest" description="Disordered" evidence="1">
    <location>
        <begin position="292"/>
        <end position="313"/>
    </location>
</feature>
<sequence length="490" mass="56084">MPTTRGDESTSTPNDFFRRHRHAENMIVRAVQAGKQQADRHARIARSTGDRNTAEIEKIADLGVAQGFCIHGEKGIVTLEKRRDLGRDMRQCRRHQQFLPANHAGKRRRHVFARLDDGDIVRHGNIRAKLRSCHHARIHARGVGTFQPGLVQGEGFRRHQRALFPDKIEQFRKNRECLPPHRGAGADETFHRLLESGCDAILDAIEKDRFRHHQRQAGKRRAGEISSHLAAHGGIHPDSVLHGMRERAERIEALRQGINPTHRITATACLVTHHTVEGGGNTHRSAGIGAYRHRHQTGSDRDARTRRRASRQAVTIRRSRIAWRAVMRIDAETGKRELAHIGAADADHARLFQRRHHIRVARCRLIVGKHRRPRRGRHAFKVKEVFPGHRNTIEHTTGAAIANAFCRGFRLRHRPRCRQLDKNSVIVLSPDRIQCLFYQGTRIEMAALEENGKLRNVFAFMSHDIFPENGMLRARCRLSASWQGQSPRYR</sequence>
<dbReference type="EMBL" id="FBWG01000044">
    <property type="protein sequence ID" value="CUX57796.1"/>
    <property type="molecule type" value="Genomic_DNA"/>
</dbReference>
<protein>
    <submittedName>
        <fullName evidence="2">Uncharacterized protein</fullName>
    </submittedName>
</protein>
<evidence type="ECO:0000256" key="1">
    <source>
        <dbReference type="SAM" id="MobiDB-lite"/>
    </source>
</evidence>
<dbReference type="Proteomes" id="UP000191987">
    <property type="component" value="Unassembled WGS sequence"/>
</dbReference>
<name>A0A1S7RV13_9HYPH</name>
<evidence type="ECO:0000313" key="3">
    <source>
        <dbReference type="Proteomes" id="UP000191987"/>
    </source>
</evidence>
<dbReference type="AlphaFoldDB" id="A0A1S7RV13"/>
<proteinExistence type="predicted"/>